<dbReference type="Proteomes" id="UP000054560">
    <property type="component" value="Unassembled WGS sequence"/>
</dbReference>
<accession>A0A0L0G5S9</accession>
<feature type="compositionally biased region" description="Basic residues" evidence="1">
    <location>
        <begin position="40"/>
        <end position="57"/>
    </location>
</feature>
<reference evidence="2 3" key="1">
    <citation type="submission" date="2011-02" db="EMBL/GenBank/DDBJ databases">
        <title>The Genome Sequence of Sphaeroforma arctica JP610.</title>
        <authorList>
            <consortium name="The Broad Institute Genome Sequencing Platform"/>
            <person name="Russ C."/>
            <person name="Cuomo C."/>
            <person name="Young S.K."/>
            <person name="Zeng Q."/>
            <person name="Gargeya S."/>
            <person name="Alvarado L."/>
            <person name="Berlin A."/>
            <person name="Chapman S.B."/>
            <person name="Chen Z."/>
            <person name="Freedman E."/>
            <person name="Gellesch M."/>
            <person name="Goldberg J."/>
            <person name="Griggs A."/>
            <person name="Gujja S."/>
            <person name="Heilman E."/>
            <person name="Heiman D."/>
            <person name="Howarth C."/>
            <person name="Mehta T."/>
            <person name="Neiman D."/>
            <person name="Pearson M."/>
            <person name="Roberts A."/>
            <person name="Saif S."/>
            <person name="Shea T."/>
            <person name="Shenoy N."/>
            <person name="Sisk P."/>
            <person name="Stolte C."/>
            <person name="Sykes S."/>
            <person name="White J."/>
            <person name="Yandava C."/>
            <person name="Burger G."/>
            <person name="Gray M.W."/>
            <person name="Holland P.W.H."/>
            <person name="King N."/>
            <person name="Lang F.B.F."/>
            <person name="Roger A.J."/>
            <person name="Ruiz-Trillo I."/>
            <person name="Haas B."/>
            <person name="Nusbaum C."/>
            <person name="Birren B."/>
        </authorList>
    </citation>
    <scope>NUCLEOTIDE SEQUENCE [LARGE SCALE GENOMIC DNA]</scope>
    <source>
        <strain evidence="2 3">JP610</strain>
    </source>
</reference>
<gene>
    <name evidence="2" type="ORF">SARC_03470</name>
</gene>
<organism evidence="2 3">
    <name type="scientific">Sphaeroforma arctica JP610</name>
    <dbReference type="NCBI Taxonomy" id="667725"/>
    <lineage>
        <taxon>Eukaryota</taxon>
        <taxon>Ichthyosporea</taxon>
        <taxon>Ichthyophonida</taxon>
        <taxon>Sphaeroforma</taxon>
    </lineage>
</organism>
<dbReference type="RefSeq" id="XP_014158211.1">
    <property type="nucleotide sequence ID" value="XM_014302736.1"/>
</dbReference>
<evidence type="ECO:0000313" key="3">
    <source>
        <dbReference type="Proteomes" id="UP000054560"/>
    </source>
</evidence>
<evidence type="ECO:0000313" key="2">
    <source>
        <dbReference type="EMBL" id="KNC84309.1"/>
    </source>
</evidence>
<dbReference type="AlphaFoldDB" id="A0A0L0G5S9"/>
<dbReference type="GeneID" id="25903974"/>
<keyword evidence="3" id="KW-1185">Reference proteome</keyword>
<feature type="region of interest" description="Disordered" evidence="1">
    <location>
        <begin position="40"/>
        <end position="108"/>
    </location>
</feature>
<evidence type="ECO:0000256" key="1">
    <source>
        <dbReference type="SAM" id="MobiDB-lite"/>
    </source>
</evidence>
<name>A0A0L0G5S9_9EUKA</name>
<feature type="compositionally biased region" description="Basic and acidic residues" evidence="1">
    <location>
        <begin position="71"/>
        <end position="82"/>
    </location>
</feature>
<proteinExistence type="predicted"/>
<protein>
    <submittedName>
        <fullName evidence="2">Uncharacterized protein</fullName>
    </submittedName>
</protein>
<sequence>MWREDELIVVPQSAIKWSWLKGTNVPLSPQVKLLLDFRQPKPRTRGKKAMKKRHKPRRSSENVAGGASEYIRGRTDDIRRTADTPWQPSVASSASDVSSGDDKCPNIM</sequence>
<dbReference type="EMBL" id="KQ241773">
    <property type="protein sequence ID" value="KNC84309.1"/>
    <property type="molecule type" value="Genomic_DNA"/>
</dbReference>
<feature type="compositionally biased region" description="Low complexity" evidence="1">
    <location>
        <begin position="89"/>
        <end position="98"/>
    </location>
</feature>